<dbReference type="EMBL" id="VDUW01000004">
    <property type="protein sequence ID" value="TXL65178.1"/>
    <property type="molecule type" value="Genomic_DNA"/>
</dbReference>
<dbReference type="AlphaFoldDB" id="A0A5C8NVE9"/>
<dbReference type="InterPro" id="IPR011991">
    <property type="entry name" value="ArsR-like_HTH"/>
</dbReference>
<dbReference type="CDD" id="cd00090">
    <property type="entry name" value="HTH_ARSR"/>
    <property type="match status" value="1"/>
</dbReference>
<dbReference type="Pfam" id="PF01022">
    <property type="entry name" value="HTH_5"/>
    <property type="match status" value="1"/>
</dbReference>
<dbReference type="InterPro" id="IPR001845">
    <property type="entry name" value="HTH_ArsR_DNA-bd_dom"/>
</dbReference>
<dbReference type="InterPro" id="IPR036390">
    <property type="entry name" value="WH_DNA-bd_sf"/>
</dbReference>
<keyword evidence="3" id="KW-0804">Transcription</keyword>
<dbReference type="InterPro" id="IPR051081">
    <property type="entry name" value="HTH_MetalResp_TranReg"/>
</dbReference>
<dbReference type="NCBIfam" id="NF033788">
    <property type="entry name" value="HTH_metalloreg"/>
    <property type="match status" value="1"/>
</dbReference>
<dbReference type="PANTHER" id="PTHR33154">
    <property type="entry name" value="TRANSCRIPTIONAL REGULATOR, ARSR FAMILY"/>
    <property type="match status" value="1"/>
</dbReference>
<keyword evidence="1" id="KW-0805">Transcription regulation</keyword>
<dbReference type="SUPFAM" id="SSF46785">
    <property type="entry name" value="Winged helix' DNA-binding domain"/>
    <property type="match status" value="1"/>
</dbReference>
<dbReference type="Gene3D" id="1.10.10.10">
    <property type="entry name" value="Winged helix-like DNA-binding domain superfamily/Winged helix DNA-binding domain"/>
    <property type="match status" value="1"/>
</dbReference>
<evidence type="ECO:0000256" key="2">
    <source>
        <dbReference type="ARBA" id="ARBA00023125"/>
    </source>
</evidence>
<comment type="caution">
    <text evidence="5">The sequence shown here is derived from an EMBL/GenBank/DDBJ whole genome shotgun (WGS) entry which is preliminary data.</text>
</comment>
<dbReference type="InterPro" id="IPR036388">
    <property type="entry name" value="WH-like_DNA-bd_sf"/>
</dbReference>
<evidence type="ECO:0000259" key="4">
    <source>
        <dbReference type="PROSITE" id="PS50987"/>
    </source>
</evidence>
<evidence type="ECO:0000256" key="3">
    <source>
        <dbReference type="ARBA" id="ARBA00023163"/>
    </source>
</evidence>
<name>A0A5C8NVE9_9BACI</name>
<dbReference type="OrthoDB" id="9798835at2"/>
<keyword evidence="6" id="KW-1185">Reference proteome</keyword>
<keyword evidence="2" id="KW-0238">DNA-binding</keyword>
<feature type="domain" description="HTH arsR-type" evidence="4">
    <location>
        <begin position="1"/>
        <end position="91"/>
    </location>
</feature>
<dbReference type="PROSITE" id="PS00846">
    <property type="entry name" value="HTH_ARSR_1"/>
    <property type="match status" value="1"/>
</dbReference>
<dbReference type="PROSITE" id="PS50987">
    <property type="entry name" value="HTH_ARSR_2"/>
    <property type="match status" value="1"/>
</dbReference>
<organism evidence="5 6">
    <name type="scientific">Cerasibacillus terrae</name>
    <dbReference type="NCBI Taxonomy" id="2498845"/>
    <lineage>
        <taxon>Bacteria</taxon>
        <taxon>Bacillati</taxon>
        <taxon>Bacillota</taxon>
        <taxon>Bacilli</taxon>
        <taxon>Bacillales</taxon>
        <taxon>Bacillaceae</taxon>
        <taxon>Cerasibacillus</taxon>
    </lineage>
</organism>
<sequence length="92" mass="10617">MLNYQKKFKSLSDSNRLYILHILATNGKTCVCDLSELLKLSQSKLSYHLKILLDANFITVEKEGKWNYYSANSNELKKVLSNELCCLFYSGE</sequence>
<dbReference type="PANTHER" id="PTHR33154:SF18">
    <property type="entry name" value="ARSENICAL RESISTANCE OPERON REPRESSOR"/>
    <property type="match status" value="1"/>
</dbReference>
<proteinExistence type="predicted"/>
<dbReference type="GO" id="GO:0003677">
    <property type="term" value="F:DNA binding"/>
    <property type="evidence" value="ECO:0007669"/>
    <property type="project" value="UniProtKB-KW"/>
</dbReference>
<evidence type="ECO:0000313" key="5">
    <source>
        <dbReference type="EMBL" id="TXL65178.1"/>
    </source>
</evidence>
<protein>
    <submittedName>
        <fullName evidence="5">Winged helix-turn-helix transcriptional regulator</fullName>
    </submittedName>
</protein>
<evidence type="ECO:0000313" key="6">
    <source>
        <dbReference type="Proteomes" id="UP000321574"/>
    </source>
</evidence>
<dbReference type="SMART" id="SM00418">
    <property type="entry name" value="HTH_ARSR"/>
    <property type="match status" value="1"/>
</dbReference>
<evidence type="ECO:0000256" key="1">
    <source>
        <dbReference type="ARBA" id="ARBA00023015"/>
    </source>
</evidence>
<dbReference type="GO" id="GO:0003700">
    <property type="term" value="F:DNA-binding transcription factor activity"/>
    <property type="evidence" value="ECO:0007669"/>
    <property type="project" value="InterPro"/>
</dbReference>
<dbReference type="PRINTS" id="PR00778">
    <property type="entry name" value="HTHARSR"/>
</dbReference>
<dbReference type="Proteomes" id="UP000321574">
    <property type="component" value="Unassembled WGS sequence"/>
</dbReference>
<gene>
    <name evidence="5" type="ORF">FHP05_08105</name>
</gene>
<accession>A0A5C8NVE9</accession>
<reference evidence="5 6" key="1">
    <citation type="submission" date="2019-06" db="EMBL/GenBank/DDBJ databases">
        <title>Cerasibacillus sp. nov., isolated from maize field.</title>
        <authorList>
            <person name="Lin S.-Y."/>
            <person name="Tsai C.-F."/>
            <person name="Young C.-C."/>
        </authorList>
    </citation>
    <scope>NUCLEOTIDE SEQUENCE [LARGE SCALE GENOMIC DNA]</scope>
    <source>
        <strain evidence="5 6">CC-CFT480</strain>
    </source>
</reference>
<dbReference type="InterPro" id="IPR018334">
    <property type="entry name" value="ArsR_HTH"/>
</dbReference>